<accession>A0AAD5Q7A4</accession>
<keyword evidence="1" id="KW-0175">Coiled coil</keyword>
<comment type="caution">
    <text evidence="2">The sequence shown here is derived from an EMBL/GenBank/DDBJ whole genome shotgun (WGS) entry which is preliminary data.</text>
</comment>
<evidence type="ECO:0000313" key="3">
    <source>
        <dbReference type="Proteomes" id="UP001209570"/>
    </source>
</evidence>
<proteinExistence type="predicted"/>
<organism evidence="2 3">
    <name type="scientific">Pythium insidiosum</name>
    <name type="common">Pythiosis disease agent</name>
    <dbReference type="NCBI Taxonomy" id="114742"/>
    <lineage>
        <taxon>Eukaryota</taxon>
        <taxon>Sar</taxon>
        <taxon>Stramenopiles</taxon>
        <taxon>Oomycota</taxon>
        <taxon>Peronosporomycetes</taxon>
        <taxon>Pythiales</taxon>
        <taxon>Pythiaceae</taxon>
        <taxon>Pythium</taxon>
    </lineage>
</organism>
<protein>
    <recommendedName>
        <fullName evidence="4">START domain-containing protein</fullName>
    </recommendedName>
</protein>
<evidence type="ECO:0000256" key="1">
    <source>
        <dbReference type="SAM" id="Coils"/>
    </source>
</evidence>
<feature type="coiled-coil region" evidence="1">
    <location>
        <begin position="38"/>
        <end position="79"/>
    </location>
</feature>
<dbReference type="EMBL" id="JAKCXM010000227">
    <property type="protein sequence ID" value="KAJ0398125.1"/>
    <property type="molecule type" value="Genomic_DNA"/>
</dbReference>
<dbReference type="AlphaFoldDB" id="A0AAD5Q7A4"/>
<dbReference type="Proteomes" id="UP001209570">
    <property type="component" value="Unassembled WGS sequence"/>
</dbReference>
<gene>
    <name evidence="2" type="ORF">P43SY_004702</name>
</gene>
<keyword evidence="3" id="KW-1185">Reference proteome</keyword>
<evidence type="ECO:0008006" key="4">
    <source>
        <dbReference type="Google" id="ProtNLM"/>
    </source>
</evidence>
<sequence>MKTVVAVPMLSASDASAIAAADTPLAPLTADERRRRRNEKERLRVRGLQSRLESLRRDLGAHEQRYEQLQRELERRTALATTPSTEQFHSDSGRALVRRYLELVKEAEHLQDVKHALGAQLHARVLKSTALRTVVSLETADFISAMRETSAASSLLSSALSAAPQDGRTTPASFMSASTLFEHVLLERPFSSDEAHRLVRETCVEMMEMLCLGDWEDSGEAFGWRGGHFVDGDVLRFKLSQSFPAVGAQDLMLRTWSLLTDLDSYQHIQPEATELRVLQRVNDECWIIAITVTNRLTAPRHALLLVARALIHGGYLVTFRTIPLSRVQKEFIERETGGMIVNIFSWYNFQERVVGSANAGDDAHCPGCDVIFGGTARNGDARFLQQFKLELLSGITRWQTAVGCSRFVFTPRLAAR</sequence>
<name>A0AAD5Q7A4_PYTIN</name>
<evidence type="ECO:0000313" key="2">
    <source>
        <dbReference type="EMBL" id="KAJ0398125.1"/>
    </source>
</evidence>
<reference evidence="2" key="1">
    <citation type="submission" date="2021-12" db="EMBL/GenBank/DDBJ databases">
        <title>Prjna785345.</title>
        <authorList>
            <person name="Rujirawat T."/>
            <person name="Krajaejun T."/>
        </authorList>
    </citation>
    <scope>NUCLEOTIDE SEQUENCE</scope>
    <source>
        <strain evidence="2">Pi057C3</strain>
    </source>
</reference>